<dbReference type="SUPFAM" id="SSF48508">
    <property type="entry name" value="Nuclear receptor ligand-binding domain"/>
    <property type="match status" value="1"/>
</dbReference>
<dbReference type="Gene3D" id="1.10.565.10">
    <property type="entry name" value="Retinoid X Receptor"/>
    <property type="match status" value="2"/>
</dbReference>
<evidence type="ECO:0000313" key="7">
    <source>
        <dbReference type="Proteomes" id="UP000192247"/>
    </source>
</evidence>
<dbReference type="AlphaFoldDB" id="A0A1V9Y0D9"/>
<protein>
    <submittedName>
        <fullName evidence="6">Photoreceptor-specific nuclear receptor-like</fullName>
    </submittedName>
</protein>
<organism evidence="6 7">
    <name type="scientific">Tropilaelaps mercedesae</name>
    <dbReference type="NCBI Taxonomy" id="418985"/>
    <lineage>
        <taxon>Eukaryota</taxon>
        <taxon>Metazoa</taxon>
        <taxon>Ecdysozoa</taxon>
        <taxon>Arthropoda</taxon>
        <taxon>Chelicerata</taxon>
        <taxon>Arachnida</taxon>
        <taxon>Acari</taxon>
        <taxon>Parasitiformes</taxon>
        <taxon>Mesostigmata</taxon>
        <taxon>Gamasina</taxon>
        <taxon>Dermanyssoidea</taxon>
        <taxon>Laelapidae</taxon>
        <taxon>Tropilaelaps</taxon>
    </lineage>
</organism>
<dbReference type="PRINTS" id="PR00398">
    <property type="entry name" value="STRDHORMONER"/>
</dbReference>
<gene>
    <name evidence="6" type="ORF">BIW11_00191</name>
</gene>
<dbReference type="InterPro" id="IPR000536">
    <property type="entry name" value="Nucl_hrmn_rcpt_lig-bd"/>
</dbReference>
<evidence type="ECO:0000313" key="6">
    <source>
        <dbReference type="EMBL" id="OQR79163.1"/>
    </source>
</evidence>
<feature type="domain" description="NR LBD" evidence="5">
    <location>
        <begin position="245"/>
        <end position="441"/>
    </location>
</feature>
<keyword evidence="1" id="KW-0805">Transcription regulation</keyword>
<feature type="compositionally biased region" description="Basic and acidic residues" evidence="4">
    <location>
        <begin position="188"/>
        <end position="203"/>
    </location>
</feature>
<comment type="caution">
    <text evidence="6">The sequence shown here is derived from an EMBL/GenBank/DDBJ whole genome shotgun (WGS) entry which is preliminary data.</text>
</comment>
<feature type="compositionally biased region" description="Low complexity" evidence="4">
    <location>
        <begin position="170"/>
        <end position="184"/>
    </location>
</feature>
<dbReference type="PANTHER" id="PTHR24083">
    <property type="entry name" value="NUCLEAR HORMONE RECEPTOR"/>
    <property type="match status" value="1"/>
</dbReference>
<evidence type="ECO:0000256" key="4">
    <source>
        <dbReference type="SAM" id="MobiDB-lite"/>
    </source>
</evidence>
<dbReference type="InterPro" id="IPR035500">
    <property type="entry name" value="NHR-like_dom_sf"/>
</dbReference>
<proteinExistence type="predicted"/>
<dbReference type="STRING" id="418985.A0A1V9Y0D9"/>
<evidence type="ECO:0000256" key="1">
    <source>
        <dbReference type="ARBA" id="ARBA00023015"/>
    </source>
</evidence>
<dbReference type="InterPro" id="IPR001723">
    <property type="entry name" value="Nuclear_hrmn_rcpt"/>
</dbReference>
<evidence type="ECO:0000256" key="2">
    <source>
        <dbReference type="ARBA" id="ARBA00023163"/>
    </source>
</evidence>
<keyword evidence="2" id="KW-0804">Transcription</keyword>
<dbReference type="EMBL" id="MNPL01001425">
    <property type="protein sequence ID" value="OQR79163.1"/>
    <property type="molecule type" value="Genomic_DNA"/>
</dbReference>
<dbReference type="PROSITE" id="PS51843">
    <property type="entry name" value="NR_LBD"/>
    <property type="match status" value="1"/>
</dbReference>
<feature type="region of interest" description="Disordered" evidence="4">
    <location>
        <begin position="170"/>
        <end position="239"/>
    </location>
</feature>
<sequence>MEMSLCKDEPREPPSPLGPDPFAAAHQYISVQSYCAELYDNQNLKLTSDTLKNFEGRGRGKDRLTGMLVCVVCGDTSSGKHYAVQNERQPRNTATIRPQDVLNSSAVSVSSSDQIVNLNTAVGICPSELAHFKFTSNQSTKNPVSMSLTHARDPSAAAIACMSSNNVHSSVNSSSGTGCSNNSTLTKHVNDDHNSQHSNKDDPDGTGSGSSSKDCSSPPPAASPAPSRPTSSSSGGHAGLTPSLSSLPLLLGMGSSFGSTHSVGSLTSPFIYPTNQESIYETSARLLFMAIKWARNLPSFANLPFRDQVILLEETWSELFLLCAVQWCLPLDATSPSSPSGGVHPLFDVNEHLTCSSTLKGNLPLLNSDCHHVEALQDQAQLMLQQHVRAQHSAHPVRFGRLLLMLPSLRLVASDKIESLFFHKIIGSTPMEKLLCDMFKC</sequence>
<feature type="compositionally biased region" description="Pro residues" evidence="4">
    <location>
        <begin position="217"/>
        <end position="227"/>
    </location>
</feature>
<dbReference type="Pfam" id="PF00104">
    <property type="entry name" value="Hormone_recep"/>
    <property type="match status" value="2"/>
</dbReference>
<keyword evidence="3 6" id="KW-0675">Receptor</keyword>
<accession>A0A1V9Y0D9</accession>
<dbReference type="OrthoDB" id="5774777at2759"/>
<dbReference type="SMART" id="SM00430">
    <property type="entry name" value="HOLI"/>
    <property type="match status" value="1"/>
</dbReference>
<keyword evidence="7" id="KW-1185">Reference proteome</keyword>
<name>A0A1V9Y0D9_9ACAR</name>
<dbReference type="InParanoid" id="A0A1V9Y0D9"/>
<evidence type="ECO:0000259" key="5">
    <source>
        <dbReference type="PROSITE" id="PS51843"/>
    </source>
</evidence>
<reference evidence="6 7" key="1">
    <citation type="journal article" date="2017" name="Gigascience">
        <title>Draft genome of the honey bee ectoparasitic mite, Tropilaelaps mercedesae, is shaped by the parasitic life history.</title>
        <authorList>
            <person name="Dong X."/>
            <person name="Armstrong S.D."/>
            <person name="Xia D."/>
            <person name="Makepeace B.L."/>
            <person name="Darby A.C."/>
            <person name="Kadowaki T."/>
        </authorList>
    </citation>
    <scope>NUCLEOTIDE SEQUENCE [LARGE SCALE GENOMIC DNA]</scope>
    <source>
        <strain evidence="6">Wuxi-XJTLU</strain>
    </source>
</reference>
<dbReference type="Proteomes" id="UP000192247">
    <property type="component" value="Unassembled WGS sequence"/>
</dbReference>
<feature type="compositionally biased region" description="Low complexity" evidence="4">
    <location>
        <begin position="228"/>
        <end position="239"/>
    </location>
</feature>
<evidence type="ECO:0000256" key="3">
    <source>
        <dbReference type="ARBA" id="ARBA00023170"/>
    </source>
</evidence>
<dbReference type="InterPro" id="IPR050274">
    <property type="entry name" value="Nuclear_hormone_rcpt_NR2"/>
</dbReference>